<protein>
    <submittedName>
        <fullName evidence="1">Uncharacterized protein</fullName>
    </submittedName>
</protein>
<dbReference type="EMBL" id="CM056743">
    <property type="protein sequence ID" value="KAJ8674205.1"/>
    <property type="molecule type" value="Genomic_DNA"/>
</dbReference>
<gene>
    <name evidence="1" type="ORF">QAD02_005467</name>
</gene>
<reference evidence="1" key="1">
    <citation type="submission" date="2023-04" db="EMBL/GenBank/DDBJ databases">
        <title>A chromosome-level genome assembly of the parasitoid wasp Eretmocerus hayati.</title>
        <authorList>
            <person name="Zhong Y."/>
            <person name="Liu S."/>
            <person name="Liu Y."/>
        </authorList>
    </citation>
    <scope>NUCLEOTIDE SEQUENCE</scope>
    <source>
        <strain evidence="1">ZJU_SS_LIU_2023</strain>
    </source>
</reference>
<sequence>MADKDIRNLLRSLGLEDLIDSFKKNNITQASLKMLDRTMIDELIKDIGYRAVFLDYWSKNICVTPKNPVNRNTNNATQKIPNECSAKHYTFRSIDEILNENTEGKRVLDFYTSCKKLKNKHRNRLCHSLLEEAEKNNLRVDNDVAHFLAVKVVQRFNGEVLETYFKAPVKKCNSTKNKSEPAAGKLITIRNNRKTRETSHQKTLKNDKGHHKENENQPISNNAVKIVVTEKIRIANEWLSNNQAPWKTVLEHWETGSPLRLEEILALDSDDLSEIFAKWELYKHPSGSELIKIDFKYGKFSKIVITYDLWMEFITIVRQHADLNESDNILYEYLKLVDSTDEETGQGEKVAASLMALAHLVPPKFSKKFTRKEGYKPSVRSAKGTMVQNVSISGDLSRVRAEVVEQAAKRREKIQPYIIIVGELEAISDIYVNVDNVLYQVSSVLEAIDICFKVFFVFHLQFPYDSQHLWLMIQRGVYGITTDYDSEFPFMSHILDKLIKPTDASAKSTTEKSTAGDSRSESPNSVHESNDESDRVETEVNVNDTQKSHRKICSTKPKKSNRVDSSDSDTDTQKFHGKKSTTKAKKPNKSTSSSNDSDSEIKEKKKSKTKPKNTKIVDPSDGDESCSS</sequence>
<dbReference type="Proteomes" id="UP001239111">
    <property type="component" value="Chromosome 3"/>
</dbReference>
<evidence type="ECO:0000313" key="2">
    <source>
        <dbReference type="Proteomes" id="UP001239111"/>
    </source>
</evidence>
<comment type="caution">
    <text evidence="1">The sequence shown here is derived from an EMBL/GenBank/DDBJ whole genome shotgun (WGS) entry which is preliminary data.</text>
</comment>
<accession>A0ACC2NXD9</accession>
<organism evidence="1 2">
    <name type="scientific">Eretmocerus hayati</name>
    <dbReference type="NCBI Taxonomy" id="131215"/>
    <lineage>
        <taxon>Eukaryota</taxon>
        <taxon>Metazoa</taxon>
        <taxon>Ecdysozoa</taxon>
        <taxon>Arthropoda</taxon>
        <taxon>Hexapoda</taxon>
        <taxon>Insecta</taxon>
        <taxon>Pterygota</taxon>
        <taxon>Neoptera</taxon>
        <taxon>Endopterygota</taxon>
        <taxon>Hymenoptera</taxon>
        <taxon>Apocrita</taxon>
        <taxon>Proctotrupomorpha</taxon>
        <taxon>Chalcidoidea</taxon>
        <taxon>Aphelinidae</taxon>
        <taxon>Aphelininae</taxon>
        <taxon>Eretmocerus</taxon>
    </lineage>
</organism>
<name>A0ACC2NXD9_9HYME</name>
<evidence type="ECO:0000313" key="1">
    <source>
        <dbReference type="EMBL" id="KAJ8674205.1"/>
    </source>
</evidence>
<keyword evidence="2" id="KW-1185">Reference proteome</keyword>
<proteinExistence type="predicted"/>